<dbReference type="Proteomes" id="UP000279959">
    <property type="component" value="Chromosome"/>
</dbReference>
<evidence type="ECO:0000313" key="7">
    <source>
        <dbReference type="Proteomes" id="UP000279959"/>
    </source>
</evidence>
<sequence>MAAVLLLAACACLLLFLHPYVTYPLSLRLFARRPVHPDPAAPLPSATLVFSAFNEQASLPAKIANLRAIRAQHPAVEILAYSDCSTDATLPMLLAEADLLRVVPSTERTGKATGMRRMVEEARGEIMIFTDANVLLDPEAIDPLLRYFSDPAVGGVAGALRYINEDAGAVAKVGGLYWRLEEAIKRRESAVGSIMGADGSIFATRRSLYPQVPPHLLDDMTVSMTVTLKGQRLIHATDVVAYEKNTTESRDEFRRKRRIACRAFNTHRYLWPAIRAAYGPGDRYKYISHKLLRWFGLVPLLSGATLGLAGLLAAGQPLLAAAAFGLALIALLLGRAGFPLLGGLYQILLSVVATLLGVIDGLRGRTYQTWTPAVSRN</sequence>
<keyword evidence="7" id="KW-1185">Reference proteome</keyword>
<keyword evidence="4" id="KW-0812">Transmembrane</keyword>
<dbReference type="RefSeq" id="WP_126516865.1">
    <property type="nucleotide sequence ID" value="NZ_AP018664.1"/>
</dbReference>
<comment type="similarity">
    <text evidence="1">Belongs to the glycosyltransferase 2 family.</text>
</comment>
<dbReference type="InterPro" id="IPR001173">
    <property type="entry name" value="Glyco_trans_2-like"/>
</dbReference>
<keyword evidence="4" id="KW-1133">Transmembrane helix</keyword>
<dbReference type="InterPro" id="IPR029044">
    <property type="entry name" value="Nucleotide-diphossugar_trans"/>
</dbReference>
<keyword evidence="2" id="KW-0328">Glycosyltransferase</keyword>
<dbReference type="KEGG" id="sami:SAMIE_1026600"/>
<dbReference type="EMBL" id="AP018664">
    <property type="protein sequence ID" value="BBD99159.1"/>
    <property type="molecule type" value="Genomic_DNA"/>
</dbReference>
<feature type="transmembrane region" description="Helical" evidence="4">
    <location>
        <begin position="291"/>
        <end position="311"/>
    </location>
</feature>
<dbReference type="Pfam" id="PF00535">
    <property type="entry name" value="Glycos_transf_2"/>
    <property type="match status" value="1"/>
</dbReference>
<keyword evidence="3" id="KW-0808">Transferase</keyword>
<feature type="transmembrane region" description="Helical" evidence="4">
    <location>
        <begin position="318"/>
        <end position="338"/>
    </location>
</feature>
<evidence type="ECO:0000256" key="3">
    <source>
        <dbReference type="ARBA" id="ARBA00022679"/>
    </source>
</evidence>
<organism evidence="6 7">
    <name type="scientific">Sphingobium amiense</name>
    <dbReference type="NCBI Taxonomy" id="135719"/>
    <lineage>
        <taxon>Bacteria</taxon>
        <taxon>Pseudomonadati</taxon>
        <taxon>Pseudomonadota</taxon>
        <taxon>Alphaproteobacteria</taxon>
        <taxon>Sphingomonadales</taxon>
        <taxon>Sphingomonadaceae</taxon>
        <taxon>Sphingobium</taxon>
    </lineage>
</organism>
<name>A0A494WF29_9SPHN</name>
<feature type="transmembrane region" description="Helical" evidence="4">
    <location>
        <begin position="344"/>
        <end position="362"/>
    </location>
</feature>
<protein>
    <recommendedName>
        <fullName evidence="5">Glycosyltransferase 2-like domain-containing protein</fullName>
    </recommendedName>
</protein>
<evidence type="ECO:0000313" key="6">
    <source>
        <dbReference type="EMBL" id="BBD99159.1"/>
    </source>
</evidence>
<reference evidence="6 7" key="1">
    <citation type="submission" date="2018-05" db="EMBL/GenBank/DDBJ databases">
        <title>Complete Genome Sequence of the Nonylphenol-Degrading Bacterium Sphingobium amiense DSM 16289T.</title>
        <authorList>
            <person name="Ootsuka M."/>
            <person name="Nishizawa T."/>
            <person name="Ohta H."/>
        </authorList>
    </citation>
    <scope>NUCLEOTIDE SEQUENCE [LARGE SCALE GENOMIC DNA]</scope>
    <source>
        <strain evidence="6 7">DSM 16289</strain>
    </source>
</reference>
<evidence type="ECO:0000259" key="5">
    <source>
        <dbReference type="Pfam" id="PF00535"/>
    </source>
</evidence>
<gene>
    <name evidence="6" type="ORF">SAMIE_1026600</name>
</gene>
<dbReference type="PANTHER" id="PTHR43630">
    <property type="entry name" value="POLY-BETA-1,6-N-ACETYL-D-GLUCOSAMINE SYNTHASE"/>
    <property type="match status" value="1"/>
</dbReference>
<dbReference type="SUPFAM" id="SSF53448">
    <property type="entry name" value="Nucleotide-diphospho-sugar transferases"/>
    <property type="match status" value="1"/>
</dbReference>
<dbReference type="PANTHER" id="PTHR43630:SF1">
    <property type="entry name" value="POLY-BETA-1,6-N-ACETYL-D-GLUCOSAMINE SYNTHASE"/>
    <property type="match status" value="1"/>
</dbReference>
<dbReference type="Gene3D" id="3.90.550.10">
    <property type="entry name" value="Spore Coat Polysaccharide Biosynthesis Protein SpsA, Chain A"/>
    <property type="match status" value="1"/>
</dbReference>
<evidence type="ECO:0000256" key="1">
    <source>
        <dbReference type="ARBA" id="ARBA00006739"/>
    </source>
</evidence>
<evidence type="ECO:0000256" key="4">
    <source>
        <dbReference type="SAM" id="Phobius"/>
    </source>
</evidence>
<feature type="domain" description="Glycosyltransferase 2-like" evidence="5">
    <location>
        <begin position="49"/>
        <end position="209"/>
    </location>
</feature>
<evidence type="ECO:0000256" key="2">
    <source>
        <dbReference type="ARBA" id="ARBA00022676"/>
    </source>
</evidence>
<dbReference type="AlphaFoldDB" id="A0A494WF29"/>
<dbReference type="GO" id="GO:0016757">
    <property type="term" value="F:glycosyltransferase activity"/>
    <property type="evidence" value="ECO:0007669"/>
    <property type="project" value="UniProtKB-KW"/>
</dbReference>
<proteinExistence type="inferred from homology"/>
<keyword evidence="4" id="KW-0472">Membrane</keyword>
<accession>A0A494WF29</accession>